<feature type="chain" id="PRO_5036734629" description="Lipocalin" evidence="1">
    <location>
        <begin position="26"/>
        <end position="169"/>
    </location>
</feature>
<organism evidence="2 3">
    <name type="scientific">Neptunicoccus cionae</name>
    <dbReference type="NCBI Taxonomy" id="2035344"/>
    <lineage>
        <taxon>Bacteria</taxon>
        <taxon>Pseudomonadati</taxon>
        <taxon>Pseudomonadota</taxon>
        <taxon>Alphaproteobacteria</taxon>
        <taxon>Rhodobacterales</taxon>
        <taxon>Paracoccaceae</taxon>
        <taxon>Neptunicoccus</taxon>
    </lineage>
</organism>
<dbReference type="EMBL" id="BMKA01000003">
    <property type="protein sequence ID" value="GGA23394.1"/>
    <property type="molecule type" value="Genomic_DNA"/>
</dbReference>
<keyword evidence="3" id="KW-1185">Reference proteome</keyword>
<dbReference type="Proteomes" id="UP000628017">
    <property type="component" value="Unassembled WGS sequence"/>
</dbReference>
<evidence type="ECO:0000313" key="3">
    <source>
        <dbReference type="Proteomes" id="UP000628017"/>
    </source>
</evidence>
<keyword evidence="1" id="KW-0732">Signal</keyword>
<dbReference type="Gene3D" id="2.40.128.20">
    <property type="match status" value="1"/>
</dbReference>
<reference evidence="2" key="1">
    <citation type="journal article" date="2014" name="Int. J. Syst. Evol. Microbiol.">
        <title>Complete genome sequence of Corynebacterium casei LMG S-19264T (=DSM 44701T), isolated from a smear-ripened cheese.</title>
        <authorList>
            <consortium name="US DOE Joint Genome Institute (JGI-PGF)"/>
            <person name="Walter F."/>
            <person name="Albersmeier A."/>
            <person name="Kalinowski J."/>
            <person name="Ruckert C."/>
        </authorList>
    </citation>
    <scope>NUCLEOTIDE SEQUENCE</scope>
    <source>
        <strain evidence="2">CGMCC 1.15880</strain>
    </source>
</reference>
<evidence type="ECO:0008006" key="4">
    <source>
        <dbReference type="Google" id="ProtNLM"/>
    </source>
</evidence>
<reference evidence="2" key="2">
    <citation type="submission" date="2020-09" db="EMBL/GenBank/DDBJ databases">
        <authorList>
            <person name="Sun Q."/>
            <person name="Zhou Y."/>
        </authorList>
    </citation>
    <scope>NUCLEOTIDE SEQUENCE</scope>
    <source>
        <strain evidence="2">CGMCC 1.15880</strain>
    </source>
</reference>
<proteinExistence type="predicted"/>
<comment type="caution">
    <text evidence="2">The sequence shown here is derived from an EMBL/GenBank/DDBJ whole genome shotgun (WGS) entry which is preliminary data.</text>
</comment>
<dbReference type="SUPFAM" id="SSF50814">
    <property type="entry name" value="Lipocalins"/>
    <property type="match status" value="1"/>
</dbReference>
<sequence length="169" mass="18234">MIMWMRRLVLGAALLGVLASCDRGAAPQGGAIRDDSVMMSATSRYDTARFAGDWITRADFDGDWRIAGFRFDAGRWVEQDAAGGATREADVTPDQPAVFTLDYRGLTGATRQMVVLWVDEGFRTAALSTRDGSAAFIVDRKATGGADRIAAAVSALEHNGFDVARLRVE</sequence>
<dbReference type="RefSeq" id="WP_188675859.1">
    <property type="nucleotide sequence ID" value="NZ_BMKA01000003.1"/>
</dbReference>
<gene>
    <name evidence="2" type="ORF">GCM10011498_25340</name>
</gene>
<protein>
    <recommendedName>
        <fullName evidence="4">Lipocalin</fullName>
    </recommendedName>
</protein>
<feature type="signal peptide" evidence="1">
    <location>
        <begin position="1"/>
        <end position="25"/>
    </location>
</feature>
<dbReference type="AlphaFoldDB" id="A0A916VR80"/>
<dbReference type="InterPro" id="IPR012674">
    <property type="entry name" value="Calycin"/>
</dbReference>
<evidence type="ECO:0000256" key="1">
    <source>
        <dbReference type="SAM" id="SignalP"/>
    </source>
</evidence>
<name>A0A916VR80_9RHOB</name>
<accession>A0A916VR80</accession>
<dbReference type="PROSITE" id="PS51257">
    <property type="entry name" value="PROKAR_LIPOPROTEIN"/>
    <property type="match status" value="1"/>
</dbReference>
<evidence type="ECO:0000313" key="2">
    <source>
        <dbReference type="EMBL" id="GGA23394.1"/>
    </source>
</evidence>